<reference evidence="5 6" key="1">
    <citation type="submission" date="2018-08" db="EMBL/GenBank/DDBJ databases">
        <title>Aphanomyces genome sequencing and annotation.</title>
        <authorList>
            <person name="Minardi D."/>
            <person name="Oidtmann B."/>
            <person name="Van Der Giezen M."/>
            <person name="Studholme D.J."/>
        </authorList>
    </citation>
    <scope>NUCLEOTIDE SEQUENCE [LARGE SCALE GENOMIC DNA]</scope>
    <source>
        <strain evidence="5 6">Si</strain>
    </source>
</reference>
<keyword evidence="2 3" id="KW-0175">Coiled coil</keyword>
<dbReference type="EMBL" id="QUTB01005083">
    <property type="protein sequence ID" value="RHY57750.1"/>
    <property type="molecule type" value="Genomic_DNA"/>
</dbReference>
<protein>
    <submittedName>
        <fullName evidence="5">Uncharacterized protein</fullName>
    </submittedName>
</protein>
<dbReference type="PANTHER" id="PTHR21501:SF1">
    <property type="entry name" value="PROTEIN FAM-161"/>
    <property type="match status" value="1"/>
</dbReference>
<comment type="caution">
    <text evidence="5">The sequence shown here is derived from an EMBL/GenBank/DDBJ whole genome shotgun (WGS) entry which is preliminary data.</text>
</comment>
<gene>
    <name evidence="5" type="ORF">DYB34_005870</name>
</gene>
<accession>A0A3R7DJC0</accession>
<dbReference type="GO" id="GO:0005856">
    <property type="term" value="C:cytoskeleton"/>
    <property type="evidence" value="ECO:0007669"/>
    <property type="project" value="UniProtKB-ARBA"/>
</dbReference>
<evidence type="ECO:0000313" key="6">
    <source>
        <dbReference type="Proteomes" id="UP000283543"/>
    </source>
</evidence>
<evidence type="ECO:0000256" key="2">
    <source>
        <dbReference type="ARBA" id="ARBA00023054"/>
    </source>
</evidence>
<dbReference type="VEuPathDB" id="FungiDB:H257_03165"/>
<sequence>MVASAALQSRMTIPPAYHEDSLHHYKLVDSSAISKQRADRDKIIQEIEAKRASKLAASKMVHPFESALSVHAQQRDLAVVEQLVKAKKDAEAQVYQLKQQLHSSPHGPNHHNIEKAVSRSHPKQHDQRSNHAAQPQHQHYRQPPSPSRGQEEPKANPMKTPAVVRPATLSDGWVPTDRSIVAADNDEDLAFDHTDGDEGAAPAFDMGPRTASSLGEPPGFDDFGDSPLKAPAKKERMKQNQLELEQMAKEKLARAHRAKPPMGLLTNEAKLRERKQKRVENILLEEDEKLTPFKARDAPPVMDADVELVEHLRKERVAARAAELLAASKLPSRLADAAAKAKPKSPTQPRRVRIKAAPVPDFVMMQTEWKAALQRAKLSKASTRVDAFSVTDPDKLAALQKKKQERLERQKLKEDAERAAAEAKRKHAYDKAMESAKGQVQVVETEAQKLRTKAVQAKLKQRQIKEKAEVEKAQLQRNAKIKQLSKQVKAEVTHLEMQRRQEKGNFVDPDEAAKAKAEENKRSFQEAIQRNKERILGAVAARPTLMERFAIDKKKEEGKRQALAAVVSNVFGKNLAAFKGVLTEGEEDLVDAMNVKSAADDDDYADNTET</sequence>
<proteinExistence type="inferred from homology"/>
<organism evidence="5 6">
    <name type="scientific">Aphanomyces astaci</name>
    <name type="common">Crayfish plague agent</name>
    <dbReference type="NCBI Taxonomy" id="112090"/>
    <lineage>
        <taxon>Eukaryota</taxon>
        <taxon>Sar</taxon>
        <taxon>Stramenopiles</taxon>
        <taxon>Oomycota</taxon>
        <taxon>Saprolegniomycetes</taxon>
        <taxon>Saprolegniales</taxon>
        <taxon>Verrucalvaceae</taxon>
        <taxon>Aphanomyces</taxon>
    </lineage>
</organism>
<dbReference type="AlphaFoldDB" id="A0A3R7DJC0"/>
<evidence type="ECO:0000256" key="4">
    <source>
        <dbReference type="SAM" id="MobiDB-lite"/>
    </source>
</evidence>
<dbReference type="Proteomes" id="UP000283543">
    <property type="component" value="Unassembled WGS sequence"/>
</dbReference>
<comment type="similarity">
    <text evidence="1">Belongs to the FAM161 family.</text>
</comment>
<name>A0A3R7DJC0_APHAT</name>
<evidence type="ECO:0000313" key="5">
    <source>
        <dbReference type="EMBL" id="RHY57750.1"/>
    </source>
</evidence>
<feature type="compositionally biased region" description="Basic and acidic residues" evidence="4">
    <location>
        <begin position="111"/>
        <end position="129"/>
    </location>
</feature>
<dbReference type="PANTHER" id="PTHR21501">
    <property type="entry name" value="PROTEIN FAM-161"/>
    <property type="match status" value="1"/>
</dbReference>
<dbReference type="GO" id="GO:0005929">
    <property type="term" value="C:cilium"/>
    <property type="evidence" value="ECO:0007669"/>
    <property type="project" value="TreeGrafter"/>
</dbReference>
<dbReference type="InterPro" id="IPR019579">
    <property type="entry name" value="FAM161A/B"/>
</dbReference>
<feature type="region of interest" description="Disordered" evidence="4">
    <location>
        <begin position="499"/>
        <end position="524"/>
    </location>
</feature>
<dbReference type="Pfam" id="PF10595">
    <property type="entry name" value="FAM161A_B"/>
    <property type="match status" value="1"/>
</dbReference>
<evidence type="ECO:0000256" key="3">
    <source>
        <dbReference type="SAM" id="Coils"/>
    </source>
</evidence>
<feature type="region of interest" description="Disordered" evidence="4">
    <location>
        <begin position="97"/>
        <end position="172"/>
    </location>
</feature>
<dbReference type="InterPro" id="IPR051655">
    <property type="entry name" value="FAM161"/>
</dbReference>
<evidence type="ECO:0000256" key="1">
    <source>
        <dbReference type="ARBA" id="ARBA00006663"/>
    </source>
</evidence>
<feature type="coiled-coil region" evidence="3">
    <location>
        <begin position="395"/>
        <end position="485"/>
    </location>
</feature>
<feature type="region of interest" description="Disordered" evidence="4">
    <location>
        <begin position="193"/>
        <end position="239"/>
    </location>
</feature>
<dbReference type="GO" id="GO:0044782">
    <property type="term" value="P:cilium organization"/>
    <property type="evidence" value="ECO:0007669"/>
    <property type="project" value="TreeGrafter"/>
</dbReference>